<dbReference type="PANTHER" id="PTHR24305:SF166">
    <property type="entry name" value="CYTOCHROME P450 12A4, MITOCHONDRIAL-RELATED"/>
    <property type="match status" value="1"/>
</dbReference>
<name>A0A8H3G564_9LECA</name>
<dbReference type="SUPFAM" id="SSF48264">
    <property type="entry name" value="Cytochrome P450"/>
    <property type="match status" value="1"/>
</dbReference>
<evidence type="ECO:0000256" key="4">
    <source>
        <dbReference type="ARBA" id="ARBA00023004"/>
    </source>
</evidence>
<evidence type="ECO:0008006" key="10">
    <source>
        <dbReference type="Google" id="ProtNLM"/>
    </source>
</evidence>
<comment type="cofactor">
    <cofactor evidence="1 5">
        <name>heme</name>
        <dbReference type="ChEBI" id="CHEBI:30413"/>
    </cofactor>
</comment>
<dbReference type="PRINTS" id="PR00463">
    <property type="entry name" value="EP450I"/>
</dbReference>
<reference evidence="8" key="1">
    <citation type="submission" date="2021-03" db="EMBL/GenBank/DDBJ databases">
        <authorList>
            <person name="Tagirdzhanova G."/>
        </authorList>
    </citation>
    <scope>NUCLEOTIDE SEQUENCE</scope>
</reference>
<feature type="binding site" description="axial binding residue" evidence="5">
    <location>
        <position position="557"/>
    </location>
    <ligand>
        <name>heme</name>
        <dbReference type="ChEBI" id="CHEBI:30413"/>
    </ligand>
    <ligandPart>
        <name>Fe</name>
        <dbReference type="ChEBI" id="CHEBI:18248"/>
    </ligandPart>
</feature>
<feature type="region of interest" description="Disordered" evidence="7">
    <location>
        <begin position="470"/>
        <end position="491"/>
    </location>
</feature>
<proteinExistence type="inferred from homology"/>
<organism evidence="8 9">
    <name type="scientific">Imshaugia aleurites</name>
    <dbReference type="NCBI Taxonomy" id="172621"/>
    <lineage>
        <taxon>Eukaryota</taxon>
        <taxon>Fungi</taxon>
        <taxon>Dikarya</taxon>
        <taxon>Ascomycota</taxon>
        <taxon>Pezizomycotina</taxon>
        <taxon>Lecanoromycetes</taxon>
        <taxon>OSLEUM clade</taxon>
        <taxon>Lecanoromycetidae</taxon>
        <taxon>Lecanorales</taxon>
        <taxon>Lecanorineae</taxon>
        <taxon>Parmeliaceae</taxon>
        <taxon>Imshaugia</taxon>
    </lineage>
</organism>
<dbReference type="GO" id="GO:0005506">
    <property type="term" value="F:iron ion binding"/>
    <property type="evidence" value="ECO:0007669"/>
    <property type="project" value="InterPro"/>
</dbReference>
<evidence type="ECO:0000256" key="3">
    <source>
        <dbReference type="ARBA" id="ARBA00022723"/>
    </source>
</evidence>
<evidence type="ECO:0000256" key="2">
    <source>
        <dbReference type="ARBA" id="ARBA00010617"/>
    </source>
</evidence>
<dbReference type="Pfam" id="PF00067">
    <property type="entry name" value="p450"/>
    <property type="match status" value="2"/>
</dbReference>
<protein>
    <recommendedName>
        <fullName evidence="10">Cytochrome P450</fullName>
    </recommendedName>
</protein>
<dbReference type="InterPro" id="IPR050121">
    <property type="entry name" value="Cytochrome_P450_monoxygenase"/>
</dbReference>
<dbReference type="EMBL" id="CAJPDT010000094">
    <property type="protein sequence ID" value="CAF9936768.1"/>
    <property type="molecule type" value="Genomic_DNA"/>
</dbReference>
<dbReference type="GO" id="GO:0016705">
    <property type="term" value="F:oxidoreductase activity, acting on paired donors, with incorporation or reduction of molecular oxygen"/>
    <property type="evidence" value="ECO:0007669"/>
    <property type="project" value="InterPro"/>
</dbReference>
<dbReference type="OrthoDB" id="1470350at2759"/>
<dbReference type="PRINTS" id="PR00385">
    <property type="entry name" value="P450"/>
</dbReference>
<dbReference type="InterPro" id="IPR017972">
    <property type="entry name" value="Cyt_P450_CS"/>
</dbReference>
<evidence type="ECO:0000256" key="7">
    <source>
        <dbReference type="SAM" id="MobiDB-lite"/>
    </source>
</evidence>
<keyword evidence="4 5" id="KW-0408">Iron</keyword>
<sequence>MFSTVALALLVLFALYALKIYTQFARNLAAAKNSGIPYVIVPFYQSNRFWLLAQIIVEPVVRKLRISSWFDLSFIEWGWHMRYEPFKRFGTDTFLTVSPERNQLYTADADVISQITTRRNDFPKPLEVYESIKIYGNNVVTSEGQLWRHHRKITSPPFSEKNNHLVWTETLELCQAMVNRWFDGDTGKTESKTIFTLADDAMRLSLYVISRAGFGVHLQWPGTEGDHRNGHVKTEEESTAKSPEIAQGHTMSYTDALGSLLHNTLWVLLVPRFLLKHLPFQTTKQAYLAFIEWGKYMDEMFQEKKAAILKGEEGDTLDLMIALVKGAGTTKESSTGKEPPIQTLTDQEIIGNAFIFILAGHETTANSIHFCLVFLAMNIAAQRHLQADLDEIFKGRPVNESDYEAIVPKLFGSMAGAVLNEELRLVAPVVSIPKSTTKDSPQNIEIGGKTCTVPADCYIVLMTAAVHRNPNHWPTGPPENPEKPTHPLSNLDNDLEEFKPERWILDSEAKSTASMPNQETDMEASHLGVNTAADTSAALYRPPKGAYIPFSEGYRSCIGRRFAQVEILAVLAFIFSQYSVELTVDAYASDEEVEKMDDQAKFEIWNKARDEVNRQMNEDMGSIITLQLRKGAVGLRFVKRGKERFDFNTK</sequence>
<accession>A0A8H3G564</accession>
<comment type="similarity">
    <text evidence="2 6">Belongs to the cytochrome P450 family.</text>
</comment>
<dbReference type="PANTHER" id="PTHR24305">
    <property type="entry name" value="CYTOCHROME P450"/>
    <property type="match status" value="1"/>
</dbReference>
<evidence type="ECO:0000256" key="1">
    <source>
        <dbReference type="ARBA" id="ARBA00001971"/>
    </source>
</evidence>
<keyword evidence="6" id="KW-0560">Oxidoreductase</keyword>
<evidence type="ECO:0000256" key="6">
    <source>
        <dbReference type="RuleBase" id="RU000461"/>
    </source>
</evidence>
<evidence type="ECO:0000313" key="8">
    <source>
        <dbReference type="EMBL" id="CAF9936768.1"/>
    </source>
</evidence>
<comment type="caution">
    <text evidence="8">The sequence shown here is derived from an EMBL/GenBank/DDBJ whole genome shotgun (WGS) entry which is preliminary data.</text>
</comment>
<keyword evidence="3 5" id="KW-0479">Metal-binding</keyword>
<dbReference type="AlphaFoldDB" id="A0A8H3G564"/>
<keyword evidence="5 6" id="KW-0349">Heme</keyword>
<keyword evidence="6" id="KW-0503">Monooxygenase</keyword>
<dbReference type="GO" id="GO:0020037">
    <property type="term" value="F:heme binding"/>
    <property type="evidence" value="ECO:0007669"/>
    <property type="project" value="InterPro"/>
</dbReference>
<dbReference type="InterPro" id="IPR001128">
    <property type="entry name" value="Cyt_P450"/>
</dbReference>
<gene>
    <name evidence="8" type="ORF">IMSHALPRED_010880</name>
</gene>
<dbReference type="PROSITE" id="PS00086">
    <property type="entry name" value="CYTOCHROME_P450"/>
    <property type="match status" value="1"/>
</dbReference>
<dbReference type="CDD" id="cd11070">
    <property type="entry name" value="CYP56-like"/>
    <property type="match status" value="1"/>
</dbReference>
<dbReference type="Gene3D" id="1.10.630.10">
    <property type="entry name" value="Cytochrome P450"/>
    <property type="match status" value="1"/>
</dbReference>
<dbReference type="InterPro" id="IPR036396">
    <property type="entry name" value="Cyt_P450_sf"/>
</dbReference>
<dbReference type="InterPro" id="IPR002401">
    <property type="entry name" value="Cyt_P450_E_grp-I"/>
</dbReference>
<keyword evidence="9" id="KW-1185">Reference proteome</keyword>
<evidence type="ECO:0000256" key="5">
    <source>
        <dbReference type="PIRSR" id="PIRSR602401-1"/>
    </source>
</evidence>
<dbReference type="Proteomes" id="UP000664534">
    <property type="component" value="Unassembled WGS sequence"/>
</dbReference>
<dbReference type="GO" id="GO:0004497">
    <property type="term" value="F:monooxygenase activity"/>
    <property type="evidence" value="ECO:0007669"/>
    <property type="project" value="UniProtKB-KW"/>
</dbReference>
<evidence type="ECO:0000313" key="9">
    <source>
        <dbReference type="Proteomes" id="UP000664534"/>
    </source>
</evidence>